<dbReference type="AlphaFoldDB" id="A0A1I6YP92"/>
<dbReference type="GO" id="GO:0016787">
    <property type="term" value="F:hydrolase activity"/>
    <property type="evidence" value="ECO:0007669"/>
    <property type="project" value="InterPro"/>
</dbReference>
<evidence type="ECO:0000313" key="4">
    <source>
        <dbReference type="Proteomes" id="UP000199673"/>
    </source>
</evidence>
<reference evidence="4" key="1">
    <citation type="submission" date="2016-10" db="EMBL/GenBank/DDBJ databases">
        <authorList>
            <person name="Varghese N."/>
            <person name="Submissions S."/>
        </authorList>
    </citation>
    <scope>NUCLEOTIDE SEQUENCE [LARGE SCALE GENOMIC DNA]</scope>
    <source>
        <strain evidence="4">DSM 23445</strain>
    </source>
</reference>
<feature type="signal peptide" evidence="1">
    <location>
        <begin position="1"/>
        <end position="23"/>
    </location>
</feature>
<name>A0A1I6YP92_9BACT</name>
<keyword evidence="1" id="KW-0732">Signal</keyword>
<protein>
    <recommendedName>
        <fullName evidence="2">3-keto-alpha-glucoside-1,2-lyase/3-keto-2-hydroxy-glucal hydratase domain-containing protein</fullName>
    </recommendedName>
</protein>
<dbReference type="Gene3D" id="2.60.120.560">
    <property type="entry name" value="Exo-inulinase, domain 1"/>
    <property type="match status" value="1"/>
</dbReference>
<sequence>MILKKHVCLLTAALAIQIGSLQAQQNPVKLDLNSFEGNKGSWTEVGKVWADPTVPNELQSADGSGVMANLPGKKNPGADIISKEKYGDVDLSLEYMVAPESNSGVYLQGNYEIQILDSWANTTTKPGDNGGIYQRWDDSKPEGQKGYQGYAPRQNVSKAPGIWQKLEVSFQAAKFDAAGKKIENARFLSVRLNGVTIHENLEVFGPTRGSLTGEDVALGPLRIQGDHGAVAFRNIEITPFNAKTPTVSGVSYETFQGSFNNLEELAGKTATAKGSAASLSEVPASVSDVNLTKYNANLNVAEAGEYQITLQVPGGLAGFVVGNETLSELSNRGVRVRKQLNAGNNPIQIIASKNRNWSVDGFNMAISGPGLRNTELLVSEAGAYQETDPILVDADETPVLRSFRDIPNTPRLSHVVSVASKAQVNYAYDMETGTLIQVWRGEFLDATPMWNSRGNGVSVPLGSVINLTSPAINAVNSDYSASEEFRTKGYQLMNGSEDVVFSYLLSGQTVKDEIKVLESGKGIKRSVSGAGNGFYKVAAGTEIEKVGKGYYLLPETGVYLEYDEAAFGAPVTHSTDGKAGIFLPAKGNIVYNLLF</sequence>
<evidence type="ECO:0000259" key="2">
    <source>
        <dbReference type="Pfam" id="PF06439"/>
    </source>
</evidence>
<evidence type="ECO:0000313" key="3">
    <source>
        <dbReference type="EMBL" id="SFT52299.1"/>
    </source>
</evidence>
<dbReference type="Pfam" id="PF06439">
    <property type="entry name" value="3keto-disac_hyd"/>
    <property type="match status" value="1"/>
</dbReference>
<proteinExistence type="predicted"/>
<dbReference type="InterPro" id="IPR010496">
    <property type="entry name" value="AL/BT2_dom"/>
</dbReference>
<feature type="chain" id="PRO_5011648130" description="3-keto-alpha-glucoside-1,2-lyase/3-keto-2-hydroxy-glucal hydratase domain-containing protein" evidence="1">
    <location>
        <begin position="24"/>
        <end position="595"/>
    </location>
</feature>
<organism evidence="3 4">
    <name type="scientific">Algoriphagus locisalis</name>
    <dbReference type="NCBI Taxonomy" id="305507"/>
    <lineage>
        <taxon>Bacteria</taxon>
        <taxon>Pseudomonadati</taxon>
        <taxon>Bacteroidota</taxon>
        <taxon>Cytophagia</taxon>
        <taxon>Cytophagales</taxon>
        <taxon>Cyclobacteriaceae</taxon>
        <taxon>Algoriphagus</taxon>
    </lineage>
</organism>
<keyword evidence="4" id="KW-1185">Reference proteome</keyword>
<dbReference type="OrthoDB" id="938897at2"/>
<evidence type="ECO:0000256" key="1">
    <source>
        <dbReference type="SAM" id="SignalP"/>
    </source>
</evidence>
<gene>
    <name evidence="3" type="ORF">SAMN04489724_1138</name>
</gene>
<feature type="domain" description="3-keto-alpha-glucoside-1,2-lyase/3-keto-2-hydroxy-glucal hydratase" evidence="2">
    <location>
        <begin position="35"/>
        <end position="238"/>
    </location>
</feature>
<dbReference type="EMBL" id="FPBF01000001">
    <property type="protein sequence ID" value="SFT52299.1"/>
    <property type="molecule type" value="Genomic_DNA"/>
</dbReference>
<dbReference type="RefSeq" id="WP_091691677.1">
    <property type="nucleotide sequence ID" value="NZ_FPBF01000001.1"/>
</dbReference>
<dbReference type="Proteomes" id="UP000199673">
    <property type="component" value="Unassembled WGS sequence"/>
</dbReference>
<dbReference type="STRING" id="305507.SAMN04489724_1138"/>
<accession>A0A1I6YP92</accession>